<gene>
    <name evidence="1" type="ORF">SAMN05421782_10192</name>
</gene>
<evidence type="ECO:0000313" key="2">
    <source>
        <dbReference type="Proteomes" id="UP000183610"/>
    </source>
</evidence>
<evidence type="ECO:0000313" key="1">
    <source>
        <dbReference type="EMBL" id="SDW00364.1"/>
    </source>
</evidence>
<organism evidence="1 2">
    <name type="scientific">Listeria ivanovii</name>
    <dbReference type="NCBI Taxonomy" id="1638"/>
    <lineage>
        <taxon>Bacteria</taxon>
        <taxon>Bacillati</taxon>
        <taxon>Bacillota</taxon>
        <taxon>Bacilli</taxon>
        <taxon>Bacillales</taxon>
        <taxon>Listeriaceae</taxon>
        <taxon>Listeria</taxon>
    </lineage>
</organism>
<sequence length="56" mass="6809">MLDTLKLSGKMKNHMILEVNMYKYNSVCSIKFKKQQKYTENLTYKEKYLEYLASNY</sequence>
<dbReference type="EMBL" id="FNMX01000001">
    <property type="protein sequence ID" value="SDW00364.1"/>
    <property type="molecule type" value="Genomic_DNA"/>
</dbReference>
<dbReference type="AlphaFoldDB" id="A0AAX2DKK9"/>
<protein>
    <submittedName>
        <fullName evidence="1">Uncharacterized protein</fullName>
    </submittedName>
</protein>
<name>A0AAX2DKK9_LISIV</name>
<dbReference type="Proteomes" id="UP000183610">
    <property type="component" value="Unassembled WGS sequence"/>
</dbReference>
<comment type="caution">
    <text evidence="1">The sequence shown here is derived from an EMBL/GenBank/DDBJ whole genome shotgun (WGS) entry which is preliminary data.</text>
</comment>
<accession>A0AAX2DKK9</accession>
<reference evidence="1 2" key="1">
    <citation type="submission" date="2016-10" db="EMBL/GenBank/DDBJ databases">
        <authorList>
            <person name="Varghese N."/>
            <person name="Submissions S."/>
        </authorList>
    </citation>
    <scope>NUCLEOTIDE SEQUENCE [LARGE SCALE GENOMIC DNA]</scope>
    <source>
        <strain evidence="1 2">ATCC 49954</strain>
    </source>
</reference>
<proteinExistence type="predicted"/>